<feature type="domain" description="Carrier" evidence="1">
    <location>
        <begin position="32"/>
        <end position="79"/>
    </location>
</feature>
<proteinExistence type="predicted"/>
<keyword evidence="3" id="KW-1185">Reference proteome</keyword>
<organism evidence="2 3">
    <name type="scientific">Providencia heimbachae ATCC 35613</name>
    <dbReference type="NCBI Taxonomy" id="1354272"/>
    <lineage>
        <taxon>Bacteria</taxon>
        <taxon>Pseudomonadati</taxon>
        <taxon>Pseudomonadota</taxon>
        <taxon>Gammaproteobacteria</taxon>
        <taxon>Enterobacterales</taxon>
        <taxon>Morganellaceae</taxon>
        <taxon>Providencia</taxon>
    </lineage>
</organism>
<evidence type="ECO:0000313" key="3">
    <source>
        <dbReference type="Proteomes" id="UP000078224"/>
    </source>
</evidence>
<name>A0A1B7JU06_9GAMM</name>
<dbReference type="InterPro" id="IPR009081">
    <property type="entry name" value="PP-bd_ACP"/>
</dbReference>
<dbReference type="RefSeq" id="WP_068908971.1">
    <property type="nucleotide sequence ID" value="NZ_LXEW01000032.1"/>
</dbReference>
<evidence type="ECO:0000313" key="2">
    <source>
        <dbReference type="EMBL" id="OAT51389.1"/>
    </source>
</evidence>
<dbReference type="InterPro" id="IPR036736">
    <property type="entry name" value="ACP-like_sf"/>
</dbReference>
<dbReference type="EMBL" id="LXEW01000032">
    <property type="protein sequence ID" value="OAT51389.1"/>
    <property type="molecule type" value="Genomic_DNA"/>
</dbReference>
<evidence type="ECO:0000259" key="1">
    <source>
        <dbReference type="Pfam" id="PF00550"/>
    </source>
</evidence>
<protein>
    <recommendedName>
        <fullName evidence="1">Carrier domain-containing protein</fullName>
    </recommendedName>
</protein>
<dbReference type="OrthoDB" id="6462196at2"/>
<sequence>MDKLINTHWQWLENQIQLIRTYSGITHCLTMNSTLIEDIHIDSLEMLELISSIEQYTKQSLRDDIWMNWNNLQDIVNYLVKVNE</sequence>
<dbReference type="SUPFAM" id="SSF47336">
    <property type="entry name" value="ACP-like"/>
    <property type="match status" value="1"/>
</dbReference>
<dbReference type="Proteomes" id="UP000078224">
    <property type="component" value="Unassembled WGS sequence"/>
</dbReference>
<accession>A0A1B7JU06</accession>
<dbReference type="Gene3D" id="1.10.1200.10">
    <property type="entry name" value="ACP-like"/>
    <property type="match status" value="1"/>
</dbReference>
<comment type="caution">
    <text evidence="2">The sequence shown here is derived from an EMBL/GenBank/DDBJ whole genome shotgun (WGS) entry which is preliminary data.</text>
</comment>
<dbReference type="AlphaFoldDB" id="A0A1B7JU06"/>
<dbReference type="Pfam" id="PF00550">
    <property type="entry name" value="PP-binding"/>
    <property type="match status" value="1"/>
</dbReference>
<dbReference type="PATRIC" id="fig|1354272.4.peg.2363"/>
<gene>
    <name evidence="2" type="ORF">M998_2326</name>
</gene>
<reference evidence="2 3" key="1">
    <citation type="submission" date="2016-04" db="EMBL/GenBank/DDBJ databases">
        <title>ATOL: Assembling a taxonomically balanced genome-scale reconstruction of the evolutionary history of the Enterobacteriaceae.</title>
        <authorList>
            <person name="Plunkett G.III."/>
            <person name="Neeno-Eckwall E.C."/>
            <person name="Glasner J.D."/>
            <person name="Perna N.T."/>
        </authorList>
    </citation>
    <scope>NUCLEOTIDE SEQUENCE [LARGE SCALE GENOMIC DNA]</scope>
    <source>
        <strain evidence="2 3">ATCC 35613</strain>
    </source>
</reference>